<feature type="transmembrane region" description="Helical" evidence="7">
    <location>
        <begin position="726"/>
        <end position="751"/>
    </location>
</feature>
<evidence type="ECO:0000256" key="6">
    <source>
        <dbReference type="ARBA" id="ARBA00038076"/>
    </source>
</evidence>
<evidence type="ECO:0000313" key="10">
    <source>
        <dbReference type="EMBL" id="QUR68750.1"/>
    </source>
</evidence>
<dbReference type="PANTHER" id="PTHR30287">
    <property type="entry name" value="MEMBRANE COMPONENT OF PREDICTED ABC SUPERFAMILY METABOLITE UPTAKE TRANSPORTER"/>
    <property type="match status" value="1"/>
</dbReference>
<feature type="transmembrane region" description="Helical" evidence="7">
    <location>
        <begin position="30"/>
        <end position="47"/>
    </location>
</feature>
<evidence type="ECO:0000256" key="2">
    <source>
        <dbReference type="ARBA" id="ARBA00022475"/>
    </source>
</evidence>
<comment type="similarity">
    <text evidence="6">Belongs to the ABC-4 integral membrane protein family.</text>
</comment>
<evidence type="ECO:0000256" key="1">
    <source>
        <dbReference type="ARBA" id="ARBA00004651"/>
    </source>
</evidence>
<organism evidence="10 11">
    <name type="scientific">Mycobacterium spongiae</name>
    <dbReference type="NCBI Taxonomy" id="886343"/>
    <lineage>
        <taxon>Bacteria</taxon>
        <taxon>Bacillati</taxon>
        <taxon>Actinomycetota</taxon>
        <taxon>Actinomycetes</taxon>
        <taxon>Mycobacteriales</taxon>
        <taxon>Mycobacteriaceae</taxon>
        <taxon>Mycobacterium</taxon>
    </lineage>
</organism>
<evidence type="ECO:0000256" key="3">
    <source>
        <dbReference type="ARBA" id="ARBA00022692"/>
    </source>
</evidence>
<feature type="transmembrane region" description="Helical" evidence="7">
    <location>
        <begin position="264"/>
        <end position="287"/>
    </location>
</feature>
<evidence type="ECO:0000256" key="7">
    <source>
        <dbReference type="SAM" id="Phobius"/>
    </source>
</evidence>
<protein>
    <submittedName>
        <fullName evidence="10">FtsX-like permease family protein</fullName>
    </submittedName>
</protein>
<feature type="transmembrane region" description="Helical" evidence="7">
    <location>
        <begin position="772"/>
        <end position="803"/>
    </location>
</feature>
<dbReference type="InterPro" id="IPR003838">
    <property type="entry name" value="ABC3_permease_C"/>
</dbReference>
<dbReference type="KEGG" id="mspg:F6B93_18220"/>
<evidence type="ECO:0000256" key="4">
    <source>
        <dbReference type="ARBA" id="ARBA00022989"/>
    </source>
</evidence>
<evidence type="ECO:0000259" key="9">
    <source>
        <dbReference type="Pfam" id="PF12704"/>
    </source>
</evidence>
<feature type="transmembrane region" description="Helical" evidence="7">
    <location>
        <begin position="407"/>
        <end position="428"/>
    </location>
</feature>
<name>A0A975K0L2_9MYCO</name>
<feature type="domain" description="MacB-like periplasmic core" evidence="9">
    <location>
        <begin position="488"/>
        <end position="698"/>
    </location>
</feature>
<keyword evidence="2" id="KW-1003">Cell membrane</keyword>
<keyword evidence="3 7" id="KW-0812">Transmembrane</keyword>
<keyword evidence="4 7" id="KW-1133">Transmembrane helix</keyword>
<proteinExistence type="inferred from homology"/>
<evidence type="ECO:0000256" key="5">
    <source>
        <dbReference type="ARBA" id="ARBA00023136"/>
    </source>
</evidence>
<keyword evidence="11" id="KW-1185">Reference proteome</keyword>
<dbReference type="Pfam" id="PF02687">
    <property type="entry name" value="FtsX"/>
    <property type="match status" value="2"/>
</dbReference>
<feature type="transmembrane region" description="Helical" evidence="7">
    <location>
        <begin position="823"/>
        <end position="844"/>
    </location>
</feature>
<gene>
    <name evidence="10" type="ORF">F6B93_18220</name>
</gene>
<dbReference type="Proteomes" id="UP000682202">
    <property type="component" value="Chromosome"/>
</dbReference>
<comment type="subcellular location">
    <subcellularLocation>
        <location evidence="1">Cell membrane</location>
        <topology evidence="1">Multi-pass membrane protein</topology>
    </subcellularLocation>
</comment>
<feature type="domain" description="ABC3 transporter permease C-terminal" evidence="8">
    <location>
        <begin position="267"/>
        <end position="390"/>
    </location>
</feature>
<dbReference type="EMBL" id="CP046600">
    <property type="protein sequence ID" value="QUR68750.1"/>
    <property type="molecule type" value="Genomic_DNA"/>
</dbReference>
<feature type="transmembrane region" description="Helical" evidence="7">
    <location>
        <begin position="489"/>
        <end position="509"/>
    </location>
</feature>
<dbReference type="GO" id="GO:0005886">
    <property type="term" value="C:plasma membrane"/>
    <property type="evidence" value="ECO:0007669"/>
    <property type="project" value="UniProtKB-SubCell"/>
</dbReference>
<sequence>MNYLDSRAAASYLPLVRAASRRLRQRPFQFVLLVLGIALGVAMIVAIDLSSRSAQRAFDLSAQAVTGKATHRLVGGPAGIDQRLYIDLRRQGYDLSAPVIEGYVLARGVGNRPMRLMGIDPFAEPPFRLSLWSNHDVAELESFLTRPNAVVLSRSVAAEYGLALGDSFVLQVEGAPTTVALVGLATPPNEIGKQKLRDLIIADIATAQELFNMPGRLSHIDLIVKDQATAKRLKQRLPPGVRLEKANAQSDAVKHMTDAFTVNLTGLSLVALLVGAFLIYNTVTFNVVHRRPLFAVLRCLGVTRAQLFWLIMTESAIASVIGAGLGLAAGIWLGEGLIGLVAQTINDFYFVVNVHEMAISTESLSKGLIVGIGAAVLATVPPAIEATRTAPATTLRRSSLEGKVSRLMPWMWAASAAFGTFGLVMLWWPGGKLVMAIIGLFAVLTAFALITAPLTRFAMLRVAPALGRLFGPLGRMGPRDIARSSSRTSIAIAALMMAVSLIVGVSMSVGSLRQTLADWLAATLKADIYVSPPTLASGRPSGSLPPDAVETLSAWPGVLDAITASYGAVFAPTWGREVELMAVTGDMSAGKRSYQWIDGNSETLWGRFLAGEGVMLSEPMMTRQHLRTPPQPITLLTDFGLQTFPVLAVFSDYTSDQGVVLMDQASYRAQWHDKNVTTMFLFVAPDTNADALLDELRAEFAGREDLIIQSTRSVREASMAIFDRSFAITIALRLVATVVAFVAILSTLVSLELERSRELGVFRAIGMTPRQLGRLILLETGLMGGIAGLLALPTGIVLAWILGRTINLRSFGWTVQMHFEWEYVVRGVLVAVVAALAAGLYPAWRLSRMSISAAIREE</sequence>
<dbReference type="PANTHER" id="PTHR30287:SF2">
    <property type="entry name" value="BLL1001 PROTEIN"/>
    <property type="match status" value="1"/>
</dbReference>
<feature type="domain" description="MacB-like periplasmic core" evidence="9">
    <location>
        <begin position="31"/>
        <end position="237"/>
    </location>
</feature>
<accession>A0A975K0L2</accession>
<dbReference type="AlphaFoldDB" id="A0A975K0L2"/>
<dbReference type="InterPro" id="IPR025857">
    <property type="entry name" value="MacB_PCD"/>
</dbReference>
<dbReference type="Pfam" id="PF12704">
    <property type="entry name" value="MacB_PCD"/>
    <property type="match status" value="2"/>
</dbReference>
<feature type="domain" description="ABC3 transporter permease C-terminal" evidence="8">
    <location>
        <begin position="734"/>
        <end position="851"/>
    </location>
</feature>
<dbReference type="InterPro" id="IPR038766">
    <property type="entry name" value="Membrane_comp_ABC_pdt"/>
</dbReference>
<feature type="transmembrane region" description="Helical" evidence="7">
    <location>
        <begin position="307"/>
        <end position="333"/>
    </location>
</feature>
<keyword evidence="5 7" id="KW-0472">Membrane</keyword>
<feature type="transmembrane region" description="Helical" evidence="7">
    <location>
        <begin position="434"/>
        <end position="454"/>
    </location>
</feature>
<dbReference type="RefSeq" id="WP_211696336.1">
    <property type="nucleotide sequence ID" value="NZ_CP046600.1"/>
</dbReference>
<reference evidence="10" key="1">
    <citation type="submission" date="2019-12" db="EMBL/GenBank/DDBJ databases">
        <title>Mycobacterium spongiae sp. nov.</title>
        <authorList>
            <person name="Stinear T."/>
        </authorList>
    </citation>
    <scope>NUCLEOTIDE SEQUENCE</scope>
    <source>
        <strain evidence="10">FSD4b-SM</strain>
    </source>
</reference>
<evidence type="ECO:0000313" key="11">
    <source>
        <dbReference type="Proteomes" id="UP000682202"/>
    </source>
</evidence>
<evidence type="ECO:0000259" key="8">
    <source>
        <dbReference type="Pfam" id="PF02687"/>
    </source>
</evidence>